<feature type="transmembrane region" description="Helical" evidence="6">
    <location>
        <begin position="147"/>
        <end position="165"/>
    </location>
</feature>
<proteinExistence type="predicted"/>
<dbReference type="eggNOG" id="KOG2533">
    <property type="taxonomic scope" value="Eukaryota"/>
</dbReference>
<name>C6H9I9_AJECH</name>
<dbReference type="Gene3D" id="1.20.1250.20">
    <property type="entry name" value="MFS general substrate transporter like domains"/>
    <property type="match status" value="1"/>
</dbReference>
<dbReference type="SUPFAM" id="SSF103473">
    <property type="entry name" value="MFS general substrate transporter"/>
    <property type="match status" value="1"/>
</dbReference>
<dbReference type="PANTHER" id="PTHR43791:SF32">
    <property type="entry name" value="MAJOR FACILITATOR SUPERFAMILY (MFS) PROFILE DOMAIN-CONTAINING PROTEIN"/>
    <property type="match status" value="1"/>
</dbReference>
<keyword evidence="3 6" id="KW-0812">Transmembrane</keyword>
<comment type="subcellular location">
    <subcellularLocation>
        <location evidence="1">Membrane</location>
        <topology evidence="1">Multi-pass membrane protein</topology>
    </subcellularLocation>
</comment>
<evidence type="ECO:0000256" key="2">
    <source>
        <dbReference type="ARBA" id="ARBA00022448"/>
    </source>
</evidence>
<dbReference type="AlphaFoldDB" id="C6H9I9"/>
<dbReference type="HOGENOM" id="CLU_001265_0_2_1"/>
<dbReference type="GO" id="GO:0016020">
    <property type="term" value="C:membrane"/>
    <property type="evidence" value="ECO:0007669"/>
    <property type="project" value="UniProtKB-SubCell"/>
</dbReference>
<evidence type="ECO:0000256" key="3">
    <source>
        <dbReference type="ARBA" id="ARBA00022692"/>
    </source>
</evidence>
<evidence type="ECO:0000313" key="7">
    <source>
        <dbReference type="EMBL" id="EER42972.1"/>
    </source>
</evidence>
<dbReference type="GO" id="GO:0022857">
    <property type="term" value="F:transmembrane transporter activity"/>
    <property type="evidence" value="ECO:0007669"/>
    <property type="project" value="InterPro"/>
</dbReference>
<feature type="transmembrane region" description="Helical" evidence="6">
    <location>
        <begin position="321"/>
        <end position="342"/>
    </location>
</feature>
<evidence type="ECO:0000256" key="5">
    <source>
        <dbReference type="ARBA" id="ARBA00023136"/>
    </source>
</evidence>
<feature type="transmembrane region" description="Helical" evidence="6">
    <location>
        <begin position="177"/>
        <end position="199"/>
    </location>
</feature>
<dbReference type="PANTHER" id="PTHR43791">
    <property type="entry name" value="PERMEASE-RELATED"/>
    <property type="match status" value="1"/>
</dbReference>
<reference evidence="8" key="1">
    <citation type="submission" date="2009-05" db="EMBL/GenBank/DDBJ databases">
        <title>The genome sequence of Ajellomyces capsulatus strain H143.</title>
        <authorList>
            <person name="Champion M."/>
            <person name="Cuomo C.A."/>
            <person name="Ma L.-J."/>
            <person name="Henn M.R."/>
            <person name="Sil A."/>
            <person name="Goldman B."/>
            <person name="Young S.K."/>
            <person name="Kodira C.D."/>
            <person name="Zeng Q."/>
            <person name="Koehrsen M."/>
            <person name="Alvarado L."/>
            <person name="Berlin A.M."/>
            <person name="Borenstein D."/>
            <person name="Chen Z."/>
            <person name="Engels R."/>
            <person name="Freedman E."/>
            <person name="Gellesch M."/>
            <person name="Goldberg J."/>
            <person name="Griggs A."/>
            <person name="Gujja S."/>
            <person name="Heiman D.I."/>
            <person name="Hepburn T.A."/>
            <person name="Howarth C."/>
            <person name="Jen D."/>
            <person name="Larson L."/>
            <person name="Lewis B."/>
            <person name="Mehta T."/>
            <person name="Park D."/>
            <person name="Pearson M."/>
            <person name="Roberts A."/>
            <person name="Saif S."/>
            <person name="Shea T.D."/>
            <person name="Shenoy N."/>
            <person name="Sisk P."/>
            <person name="Stolte C."/>
            <person name="Sykes S."/>
            <person name="Walk T."/>
            <person name="White J."/>
            <person name="Yandava C."/>
            <person name="Klein B."/>
            <person name="McEwen J.G."/>
            <person name="Puccia R."/>
            <person name="Goldman G.H."/>
            <person name="Felipe M.S."/>
            <person name="Nino-Vega G."/>
            <person name="San-Blas G."/>
            <person name="Taylor J.W."/>
            <person name="Mendoza L."/>
            <person name="Galagan J.E."/>
            <person name="Nusbaum C."/>
            <person name="Birren B.W."/>
        </authorList>
    </citation>
    <scope>NUCLEOTIDE SEQUENCE [LARGE SCALE GENOMIC DNA]</scope>
    <source>
        <strain evidence="8">H143</strain>
    </source>
</reference>
<feature type="transmembrane region" description="Helical" evidence="6">
    <location>
        <begin position="348"/>
        <end position="371"/>
    </location>
</feature>
<keyword evidence="2" id="KW-0813">Transport</keyword>
<sequence>MRLRAEYSSQPMDGVDKLAKVDTSPISTTLSTEELTPEEEKKLVWKIDRVVLPTLMLGFMVLQLDRANIGNALTDYFFRDVGITQDQFNTGQLVFPLAIILVEIPCNMVLFRLGPAIWIGIQIFAWGIVATLQAFQKGLAAFLITRILLGICEAGFVPASLYTLTTWYKQNETSKRFAIFYIGNLSAGATSGLIAYGILHMRGIRGLAGWQWLFIIEGLITILVGFLFIAVFPKNPENPTSLFGFHYFTEREAAFLSRRVIADDPRKAKGGNSISLKQLKGALTNWNMYLHLLITIAGLAPVYVFGAYAPTLVASFGFERLVSNALVTIGLWAQLLGCRILVRSPNGHLRFALLTLAIAFCAVWQPVNASWMTMNSRSPEERSIALAMFTMATNLAGIVSSHVFQESDRPLKRNLDDKSFTRGLDTDSLDANCAQYQLQQASEFTPRKEKEVHSNNEGKLCGFTSKITLLQKRQPEDHFSSQEVMVEWRRDASIHHEELKNQMSQFTEAP</sequence>
<evidence type="ECO:0000256" key="4">
    <source>
        <dbReference type="ARBA" id="ARBA00022989"/>
    </source>
</evidence>
<dbReference type="InterPro" id="IPR036259">
    <property type="entry name" value="MFS_trans_sf"/>
</dbReference>
<dbReference type="OrthoDB" id="2985014at2759"/>
<evidence type="ECO:0000256" key="6">
    <source>
        <dbReference type="SAM" id="Phobius"/>
    </source>
</evidence>
<feature type="transmembrane region" description="Helical" evidence="6">
    <location>
        <begin position="383"/>
        <end position="404"/>
    </location>
</feature>
<dbReference type="Pfam" id="PF07690">
    <property type="entry name" value="MFS_1"/>
    <property type="match status" value="1"/>
</dbReference>
<dbReference type="Proteomes" id="UP000002624">
    <property type="component" value="Unassembled WGS sequence"/>
</dbReference>
<dbReference type="STRING" id="544712.C6H9I9"/>
<evidence type="ECO:0000313" key="8">
    <source>
        <dbReference type="Proteomes" id="UP000002624"/>
    </source>
</evidence>
<feature type="transmembrane region" description="Helical" evidence="6">
    <location>
        <begin position="211"/>
        <end position="232"/>
    </location>
</feature>
<dbReference type="VEuPathDB" id="FungiDB:HCDG_02870"/>
<dbReference type="EMBL" id="GG692421">
    <property type="protein sequence ID" value="EER42972.1"/>
    <property type="molecule type" value="Genomic_DNA"/>
</dbReference>
<accession>C6H9I9</accession>
<keyword evidence="4 6" id="KW-1133">Transmembrane helix</keyword>
<dbReference type="InterPro" id="IPR011701">
    <property type="entry name" value="MFS"/>
</dbReference>
<evidence type="ECO:0000256" key="1">
    <source>
        <dbReference type="ARBA" id="ARBA00004141"/>
    </source>
</evidence>
<dbReference type="OMA" id="PSKIHAK"/>
<organism evidence="7 8">
    <name type="scientific">Ajellomyces capsulatus (strain H143)</name>
    <name type="common">Darling's disease fungus</name>
    <name type="synonym">Histoplasma capsulatum</name>
    <dbReference type="NCBI Taxonomy" id="544712"/>
    <lineage>
        <taxon>Eukaryota</taxon>
        <taxon>Fungi</taxon>
        <taxon>Dikarya</taxon>
        <taxon>Ascomycota</taxon>
        <taxon>Pezizomycotina</taxon>
        <taxon>Eurotiomycetes</taxon>
        <taxon>Eurotiomycetidae</taxon>
        <taxon>Onygenales</taxon>
        <taxon>Ajellomycetaceae</taxon>
        <taxon>Histoplasma</taxon>
    </lineage>
</organism>
<keyword evidence="5 6" id="KW-0472">Membrane</keyword>
<gene>
    <name evidence="7" type="ORF">HCDG_02870</name>
</gene>
<protein>
    <submittedName>
        <fullName evidence="7">Alternative sulfate transporter</fullName>
    </submittedName>
</protein>
<feature type="transmembrane region" description="Helical" evidence="6">
    <location>
        <begin position="288"/>
        <end position="309"/>
    </location>
</feature>
<feature type="transmembrane region" description="Helical" evidence="6">
    <location>
        <begin position="117"/>
        <end position="135"/>
    </location>
</feature>